<dbReference type="InterPro" id="IPR052758">
    <property type="entry name" value="SRC_co-chaperone"/>
</dbReference>
<proteinExistence type="predicted"/>
<dbReference type="InterPro" id="IPR019734">
    <property type="entry name" value="TPR_rpt"/>
</dbReference>
<dbReference type="SMART" id="SM00028">
    <property type="entry name" value="TPR"/>
    <property type="match status" value="2"/>
</dbReference>
<organism evidence="1 2">
    <name type="scientific">Pan troglodytes</name>
    <name type="common">Chimpanzee</name>
    <dbReference type="NCBI Taxonomy" id="9598"/>
    <lineage>
        <taxon>Eukaryota</taxon>
        <taxon>Metazoa</taxon>
        <taxon>Chordata</taxon>
        <taxon>Craniata</taxon>
        <taxon>Vertebrata</taxon>
        <taxon>Euteleostomi</taxon>
        <taxon>Mammalia</taxon>
        <taxon>Eutheria</taxon>
        <taxon>Euarchontoglires</taxon>
        <taxon>Primates</taxon>
        <taxon>Haplorrhini</taxon>
        <taxon>Catarrhini</taxon>
        <taxon>Hominidae</taxon>
        <taxon>Pan</taxon>
    </lineage>
</organism>
<evidence type="ECO:0000313" key="2">
    <source>
        <dbReference type="Proteomes" id="UP000236370"/>
    </source>
</evidence>
<feature type="non-terminal residue" evidence="1">
    <location>
        <position position="76"/>
    </location>
</feature>
<gene>
    <name evidence="1" type="ORF">CK820_G0039009</name>
</gene>
<dbReference type="Proteomes" id="UP000236370">
    <property type="component" value="Unassembled WGS sequence"/>
</dbReference>
<comment type="caution">
    <text evidence="1">The sequence shown here is derived from an EMBL/GenBank/DDBJ whole genome shotgun (WGS) entry which is preliminary data.</text>
</comment>
<evidence type="ECO:0000313" key="1">
    <source>
        <dbReference type="EMBL" id="PNI33964.1"/>
    </source>
</evidence>
<dbReference type="SUPFAM" id="SSF48452">
    <property type="entry name" value="TPR-like"/>
    <property type="match status" value="1"/>
</dbReference>
<dbReference type="PANTHER" id="PTHR44200:SF1">
    <property type="entry name" value="DNAJ HOMOLOG SUBFAMILY C MEMBER 7"/>
    <property type="match status" value="1"/>
</dbReference>
<dbReference type="AlphaFoldDB" id="A0A2J8KG07"/>
<name>A0A2J8KG07_PANTR</name>
<dbReference type="Gene3D" id="1.25.40.10">
    <property type="entry name" value="Tetratricopeptide repeat domain"/>
    <property type="match status" value="1"/>
</dbReference>
<dbReference type="EMBL" id="NBAG03000371">
    <property type="protein sequence ID" value="PNI33964.1"/>
    <property type="molecule type" value="Genomic_DNA"/>
</dbReference>
<dbReference type="PANTHER" id="PTHR44200">
    <property type="entry name" value="DNAJ HOMOLOG SUBFAMILY C MEMBER 7"/>
    <property type="match status" value="1"/>
</dbReference>
<dbReference type="InterPro" id="IPR011990">
    <property type="entry name" value="TPR-like_helical_dom_sf"/>
</dbReference>
<reference evidence="1 2" key="1">
    <citation type="submission" date="2017-12" db="EMBL/GenBank/DDBJ databases">
        <title>High-resolution comparative analysis of great ape genomes.</title>
        <authorList>
            <person name="Pollen A."/>
            <person name="Hastie A."/>
            <person name="Hormozdiari F."/>
            <person name="Dougherty M."/>
            <person name="Liu R."/>
            <person name="Chaisson M."/>
            <person name="Hoppe E."/>
            <person name="Hill C."/>
            <person name="Pang A."/>
            <person name="Hillier L."/>
            <person name="Baker C."/>
            <person name="Armstrong J."/>
            <person name="Shendure J."/>
            <person name="Paten B."/>
            <person name="Wilson R."/>
            <person name="Chao H."/>
            <person name="Schneider V."/>
            <person name="Ventura M."/>
            <person name="Kronenberg Z."/>
            <person name="Murali S."/>
            <person name="Gordon D."/>
            <person name="Cantsilieris S."/>
            <person name="Munson K."/>
            <person name="Nelson B."/>
            <person name="Raja A."/>
            <person name="Underwood J."/>
            <person name="Diekhans M."/>
            <person name="Fiddes I."/>
            <person name="Haussler D."/>
            <person name="Eichler E."/>
        </authorList>
    </citation>
    <scope>NUCLEOTIDE SEQUENCE [LARGE SCALE GENOMIC DNA]</scope>
    <source>
        <strain evidence="1">Yerkes chimp pedigree #C0471</strain>
    </source>
</reference>
<accession>A0A2J8KG07</accession>
<sequence length="76" mass="8457">MCPKNASYYGNRAATLMMLGRFREALGDAQQSVRLDDSFVRGHLREGKCHLSLGNAMAACRSFQRALELDHKNAQA</sequence>
<protein>
    <submittedName>
        <fullName evidence="1">DNAJC7 isoform 17</fullName>
    </submittedName>
</protein>